<dbReference type="Proteomes" id="UP000030185">
    <property type="component" value="Unassembled WGS sequence"/>
</dbReference>
<feature type="signal peptide" evidence="2">
    <location>
        <begin position="1"/>
        <end position="20"/>
    </location>
</feature>
<proteinExistence type="predicted"/>
<evidence type="ECO:0000256" key="2">
    <source>
        <dbReference type="SAM" id="SignalP"/>
    </source>
</evidence>
<feature type="region of interest" description="Disordered" evidence="1">
    <location>
        <begin position="32"/>
        <end position="51"/>
    </location>
</feature>
<dbReference type="PROSITE" id="PS51257">
    <property type="entry name" value="PROKAR_LIPOPROTEIN"/>
    <property type="match status" value="1"/>
</dbReference>
<evidence type="ECO:0008006" key="5">
    <source>
        <dbReference type="Google" id="ProtNLM"/>
    </source>
</evidence>
<sequence length="197" mass="22676">MRKIKNLLFLLIGGMLSSCAYEEIGGHQQFTTSSLPGQKVSSADNQNSGHHSPSYFHEWFEDEKITSEQNTLKLNSFGNHVIYENMDYEYNRFNDYLGGSNPHRYPEGDENPIRWEDWIGLEVYYAQRDSSYLQKGYIYPETAFIPPGFYQYLQSQDSADAEVRTCCPGRKKVSEAPEEIKNEVLHGESCSKMNKSL</sequence>
<feature type="chain" id="PRO_5001944787" description="Lipoprotein" evidence="2">
    <location>
        <begin position="21"/>
        <end position="197"/>
    </location>
</feature>
<keyword evidence="4" id="KW-1185">Reference proteome</keyword>
<accession>A0A098L8U8</accession>
<dbReference type="AlphaFoldDB" id="A0A098L8U8"/>
<keyword evidence="2" id="KW-0732">Signal</keyword>
<evidence type="ECO:0000256" key="1">
    <source>
        <dbReference type="SAM" id="MobiDB-lite"/>
    </source>
</evidence>
<gene>
    <name evidence="3" type="ORF">MYP_481</name>
</gene>
<dbReference type="OrthoDB" id="9820010at2"/>
<dbReference type="EMBL" id="BBLT01000001">
    <property type="protein sequence ID" value="GAL83255.1"/>
    <property type="molecule type" value="Genomic_DNA"/>
</dbReference>
<name>A0A098L8U8_9BACT</name>
<evidence type="ECO:0000313" key="4">
    <source>
        <dbReference type="Proteomes" id="UP000030185"/>
    </source>
</evidence>
<dbReference type="RefSeq" id="WP_156140257.1">
    <property type="nucleotide sequence ID" value="NZ_BBLT01000001.1"/>
</dbReference>
<organism evidence="3 4">
    <name type="scientific">Sporocytophaga myxococcoides</name>
    <dbReference type="NCBI Taxonomy" id="153721"/>
    <lineage>
        <taxon>Bacteria</taxon>
        <taxon>Pseudomonadati</taxon>
        <taxon>Bacteroidota</taxon>
        <taxon>Cytophagia</taxon>
        <taxon>Cytophagales</taxon>
        <taxon>Cytophagaceae</taxon>
        <taxon>Sporocytophaga</taxon>
    </lineage>
</organism>
<protein>
    <recommendedName>
        <fullName evidence="5">Lipoprotein</fullName>
    </recommendedName>
</protein>
<evidence type="ECO:0000313" key="3">
    <source>
        <dbReference type="EMBL" id="GAL83255.1"/>
    </source>
</evidence>
<comment type="caution">
    <text evidence="3">The sequence shown here is derived from an EMBL/GenBank/DDBJ whole genome shotgun (WGS) entry which is preliminary data.</text>
</comment>
<reference evidence="3 4" key="1">
    <citation type="submission" date="2014-09" db="EMBL/GenBank/DDBJ databases">
        <title>Sporocytophaga myxococcoides PG-01 genome sequencing.</title>
        <authorList>
            <person name="Liu L."/>
            <person name="Gao P.J."/>
            <person name="Chen G.J."/>
            <person name="Wang L.S."/>
        </authorList>
    </citation>
    <scope>NUCLEOTIDE SEQUENCE [LARGE SCALE GENOMIC DNA]</scope>
    <source>
        <strain evidence="3 4">PG-01</strain>
    </source>
</reference>